<dbReference type="EMBL" id="JXYS01000084">
    <property type="protein sequence ID" value="KJF16402.1"/>
    <property type="molecule type" value="Genomic_DNA"/>
</dbReference>
<accession>A0A0D8HF43</accession>
<proteinExistence type="predicted"/>
<dbReference type="PANTHER" id="PTHR34846:SF11">
    <property type="entry name" value="4-CARBOXYMUCONOLACTONE DECARBOXYLASE FAMILY PROTEIN (AFU_ORTHOLOGUE AFUA_6G11590)"/>
    <property type="match status" value="1"/>
</dbReference>
<comment type="caution">
    <text evidence="2">The sequence shown here is derived from an EMBL/GenBank/DDBJ whole genome shotgun (WGS) entry which is preliminary data.</text>
</comment>
<dbReference type="STRING" id="1280514.AXFE_27460"/>
<evidence type="ECO:0000313" key="3">
    <source>
        <dbReference type="Proteomes" id="UP000032360"/>
    </source>
</evidence>
<dbReference type="Proteomes" id="UP000032360">
    <property type="component" value="Unassembled WGS sequence"/>
</dbReference>
<evidence type="ECO:0000313" key="2">
    <source>
        <dbReference type="EMBL" id="KJF16402.1"/>
    </source>
</evidence>
<keyword evidence="3" id="KW-1185">Reference proteome</keyword>
<dbReference type="PANTHER" id="PTHR34846">
    <property type="entry name" value="4-CARBOXYMUCONOLACTONE DECARBOXYLASE FAMILY PROTEIN (AFU_ORTHOLOGUE AFUA_6G11590)"/>
    <property type="match status" value="1"/>
</dbReference>
<dbReference type="OrthoDB" id="949132at2"/>
<name>A0A0D8HF43_9ACTN</name>
<sequence>MSQRGGSRIAKFTREVLDPDQQALYDEIAFGVRSKGIQRFPLLDIDGALEGPFNAMLLAPKVGAALSQVGSAIRYSTSLSDRVREAAILMVAARWDCDFERRSHEPIAVDVGLTSEDIAAIFSGGLPAAETQAEATAFRIGALLVGEGDLDDDDFEQCLIDLGERAIFELSSLIGYYQTLALQLRIFRV</sequence>
<dbReference type="Pfam" id="PF02627">
    <property type="entry name" value="CMD"/>
    <property type="match status" value="1"/>
</dbReference>
<reference evidence="2 3" key="1">
    <citation type="submission" date="2015-01" db="EMBL/GenBank/DDBJ databases">
        <title>Draft genome of the acidophilic iron oxidizer Acidithrix ferrooxidans strain Py-F3.</title>
        <authorList>
            <person name="Poehlein A."/>
            <person name="Eisen S."/>
            <person name="Schloemann M."/>
            <person name="Johnson B.D."/>
            <person name="Daniel R."/>
            <person name="Muehling M."/>
        </authorList>
    </citation>
    <scope>NUCLEOTIDE SEQUENCE [LARGE SCALE GENOMIC DNA]</scope>
    <source>
        <strain evidence="2 3">Py-F3</strain>
    </source>
</reference>
<feature type="domain" description="Carboxymuconolactone decarboxylase-like" evidence="1">
    <location>
        <begin position="60"/>
        <end position="140"/>
    </location>
</feature>
<dbReference type="InterPro" id="IPR003779">
    <property type="entry name" value="CMD-like"/>
</dbReference>
<dbReference type="InterPro" id="IPR029032">
    <property type="entry name" value="AhpD-like"/>
</dbReference>
<dbReference type="Gene3D" id="1.20.1290.10">
    <property type="entry name" value="AhpD-like"/>
    <property type="match status" value="1"/>
</dbReference>
<organism evidence="2 3">
    <name type="scientific">Acidithrix ferrooxidans</name>
    <dbReference type="NCBI Taxonomy" id="1280514"/>
    <lineage>
        <taxon>Bacteria</taxon>
        <taxon>Bacillati</taxon>
        <taxon>Actinomycetota</taxon>
        <taxon>Acidimicrobiia</taxon>
        <taxon>Acidimicrobiales</taxon>
        <taxon>Acidimicrobiaceae</taxon>
        <taxon>Acidithrix</taxon>
    </lineage>
</organism>
<dbReference type="RefSeq" id="WP_052606437.1">
    <property type="nucleotide sequence ID" value="NZ_JXYS01000084.1"/>
</dbReference>
<protein>
    <submittedName>
        <fullName evidence="2">Carboxymuconolactone decarboxylase family protein</fullName>
    </submittedName>
</protein>
<gene>
    <name evidence="2" type="ORF">AXFE_27460</name>
</gene>
<dbReference type="AlphaFoldDB" id="A0A0D8HF43"/>
<dbReference type="SUPFAM" id="SSF69118">
    <property type="entry name" value="AhpD-like"/>
    <property type="match status" value="1"/>
</dbReference>
<evidence type="ECO:0000259" key="1">
    <source>
        <dbReference type="Pfam" id="PF02627"/>
    </source>
</evidence>
<dbReference type="GO" id="GO:0051920">
    <property type="term" value="F:peroxiredoxin activity"/>
    <property type="evidence" value="ECO:0007669"/>
    <property type="project" value="InterPro"/>
</dbReference>